<dbReference type="PANTHER" id="PTHR12558">
    <property type="entry name" value="CELL DIVISION CYCLE 16,23,27"/>
    <property type="match status" value="1"/>
</dbReference>
<dbReference type="Proteomes" id="UP000029644">
    <property type="component" value="Unassembled WGS sequence"/>
</dbReference>
<feature type="transmembrane region" description="Helical" evidence="4">
    <location>
        <begin position="309"/>
        <end position="329"/>
    </location>
</feature>
<name>A0A090VIP0_9FLAO</name>
<feature type="repeat" description="TPR" evidence="3">
    <location>
        <begin position="172"/>
        <end position="205"/>
    </location>
</feature>
<dbReference type="Pfam" id="PF07719">
    <property type="entry name" value="TPR_2"/>
    <property type="match status" value="1"/>
</dbReference>
<dbReference type="Pfam" id="PF14559">
    <property type="entry name" value="TPR_19"/>
    <property type="match status" value="1"/>
</dbReference>
<feature type="transmembrane region" description="Helical" evidence="4">
    <location>
        <begin position="335"/>
        <end position="351"/>
    </location>
</feature>
<dbReference type="PANTHER" id="PTHR12558:SF13">
    <property type="entry name" value="CELL DIVISION CYCLE PROTEIN 27 HOMOLOG"/>
    <property type="match status" value="1"/>
</dbReference>
<dbReference type="AlphaFoldDB" id="A0A090VIP0"/>
<dbReference type="InterPro" id="IPR019734">
    <property type="entry name" value="TPR_rpt"/>
</dbReference>
<dbReference type="RefSeq" id="WP_042505746.1">
    <property type="nucleotide sequence ID" value="NZ_BBNQ01000014.1"/>
</dbReference>
<evidence type="ECO:0000313" key="6">
    <source>
        <dbReference type="Proteomes" id="UP000029644"/>
    </source>
</evidence>
<dbReference type="PROSITE" id="PS50293">
    <property type="entry name" value="TPR_REGION"/>
    <property type="match status" value="1"/>
</dbReference>
<keyword evidence="4" id="KW-1133">Transmembrane helix</keyword>
<dbReference type="InterPro" id="IPR013105">
    <property type="entry name" value="TPR_2"/>
</dbReference>
<evidence type="ECO:0000256" key="3">
    <source>
        <dbReference type="PROSITE-ProRule" id="PRU00339"/>
    </source>
</evidence>
<feature type="repeat" description="TPR" evidence="3">
    <location>
        <begin position="70"/>
        <end position="103"/>
    </location>
</feature>
<keyword evidence="1" id="KW-0677">Repeat</keyword>
<comment type="caution">
    <text evidence="5">The sequence shown here is derived from an EMBL/GenBank/DDBJ whole genome shotgun (WGS) entry which is preliminary data.</text>
</comment>
<dbReference type="PROSITE" id="PS50005">
    <property type="entry name" value="TPR"/>
    <property type="match status" value="2"/>
</dbReference>
<gene>
    <name evidence="5" type="ORF">JCM19300_2163</name>
</gene>
<dbReference type="OrthoDB" id="1489995at2"/>
<dbReference type="SMART" id="SM00028">
    <property type="entry name" value="TPR"/>
    <property type="match status" value="5"/>
</dbReference>
<feature type="transmembrane region" description="Helical" evidence="4">
    <location>
        <begin position="266"/>
        <end position="288"/>
    </location>
</feature>
<evidence type="ECO:0000256" key="4">
    <source>
        <dbReference type="SAM" id="Phobius"/>
    </source>
</evidence>
<feature type="transmembrane region" description="Helical" evidence="4">
    <location>
        <begin position="363"/>
        <end position="381"/>
    </location>
</feature>
<protein>
    <submittedName>
        <fullName evidence="5">TPR domain protein putative component of TonB system</fullName>
    </submittedName>
</protein>
<feature type="transmembrane region" description="Helical" evidence="4">
    <location>
        <begin position="242"/>
        <end position="260"/>
    </location>
</feature>
<reference evidence="5 6" key="1">
    <citation type="journal article" date="2014" name="Genome Announc.">
        <title>Draft Genome Sequences of Marine Flavobacterium Algibacter lectus Strains SS8 and NR4.</title>
        <authorList>
            <person name="Takatani N."/>
            <person name="Nakanishi M."/>
            <person name="Meirelles P."/>
            <person name="Mino S."/>
            <person name="Suda W."/>
            <person name="Oshima K."/>
            <person name="Hattori M."/>
            <person name="Ohkuma M."/>
            <person name="Hosokawa M."/>
            <person name="Miyashita K."/>
            <person name="Thompson F.L."/>
            <person name="Niwa A."/>
            <person name="Sawabe T."/>
            <person name="Sawabe T."/>
        </authorList>
    </citation>
    <scope>NUCLEOTIDE SEQUENCE [LARGE SCALE GENOMIC DNA]</scope>
    <source>
        <strain evidence="5 6">JCM 19300</strain>
    </source>
</reference>
<accession>A0A090VIP0</accession>
<keyword evidence="4" id="KW-0472">Membrane</keyword>
<organism evidence="5 6">
    <name type="scientific">Algibacter lectus</name>
    <dbReference type="NCBI Taxonomy" id="221126"/>
    <lineage>
        <taxon>Bacteria</taxon>
        <taxon>Pseudomonadati</taxon>
        <taxon>Bacteroidota</taxon>
        <taxon>Flavobacteriia</taxon>
        <taxon>Flavobacteriales</taxon>
        <taxon>Flavobacteriaceae</taxon>
        <taxon>Algibacter</taxon>
    </lineage>
</organism>
<dbReference type="InterPro" id="IPR011990">
    <property type="entry name" value="TPR-like_helical_dom_sf"/>
</dbReference>
<keyword evidence="2 3" id="KW-0802">TPR repeat</keyword>
<keyword evidence="4" id="KW-0812">Transmembrane</keyword>
<dbReference type="EMBL" id="BBNQ01000014">
    <property type="protein sequence ID" value="GAL63908.1"/>
    <property type="molecule type" value="Genomic_DNA"/>
</dbReference>
<evidence type="ECO:0000256" key="2">
    <source>
        <dbReference type="ARBA" id="ARBA00022803"/>
    </source>
</evidence>
<proteinExistence type="predicted"/>
<evidence type="ECO:0000256" key="1">
    <source>
        <dbReference type="ARBA" id="ARBA00022737"/>
    </source>
</evidence>
<feature type="transmembrane region" description="Helical" evidence="4">
    <location>
        <begin position="387"/>
        <end position="407"/>
    </location>
</feature>
<evidence type="ECO:0000313" key="5">
    <source>
        <dbReference type="EMBL" id="GAL63908.1"/>
    </source>
</evidence>
<dbReference type="SUPFAM" id="SSF48452">
    <property type="entry name" value="TPR-like"/>
    <property type="match status" value="1"/>
</dbReference>
<sequence length="409" mass="46254">MDSPNLERGIQLFQIGRYQDAIPYFQTALTEDVNNSNAKYFLAQCLFLTKDLDKALNLALDLRAELPNWANVYFLLSQIYLHQDDVKEAEINIDKSLELDPYDDTAFGQKAYIEITKKKFEAALNFANEGLRINPKSNFCQNARTTALTKLNRKEEAKSSIENLLEDDPEDAHSHANVGWSYLEHNDTKKALTHFKEALSLDPNLDYARSGMVTAIKSKNRVYNLYLRYSFWMNKQSGKNQWIFIIGIYIAYKISAKLIAASGYTFLLIPLIIAYLLFALGSWIMEPLSNMLLILDKYGKYLLDKKEKLSGQIFFALIVGALLMFLGNVLTKNDYFTMLSLTCLAAILPLTRGVLANTEKSKIINLVYGGIMLLVAIVLSLTGGSIAHIGITVGVMFIAYTWLSNFFTK</sequence>
<dbReference type="Gene3D" id="1.25.40.10">
    <property type="entry name" value="Tetratricopeptide repeat domain"/>
    <property type="match status" value="2"/>
</dbReference>